<accession>A0A919NH39</accession>
<keyword evidence="2" id="KW-1185">Reference proteome</keyword>
<comment type="caution">
    <text evidence="1">The sequence shown here is derived from an EMBL/GenBank/DDBJ whole genome shotgun (WGS) entry which is preliminary data.</text>
</comment>
<dbReference type="Proteomes" id="UP000623608">
    <property type="component" value="Unassembled WGS sequence"/>
</dbReference>
<evidence type="ECO:0000313" key="1">
    <source>
        <dbReference type="EMBL" id="GIF18511.1"/>
    </source>
</evidence>
<evidence type="ECO:0000313" key="2">
    <source>
        <dbReference type="Proteomes" id="UP000623608"/>
    </source>
</evidence>
<proteinExistence type="predicted"/>
<name>A0A919NH39_9ACTN</name>
<protein>
    <recommendedName>
        <fullName evidence="3">DUF4439 domain-containing protein</fullName>
    </recommendedName>
</protein>
<reference evidence="1" key="1">
    <citation type="submission" date="2021-01" db="EMBL/GenBank/DDBJ databases">
        <title>Whole genome shotgun sequence of Actinoplanes tereljensis NBRC 105297.</title>
        <authorList>
            <person name="Komaki H."/>
            <person name="Tamura T."/>
        </authorList>
    </citation>
    <scope>NUCLEOTIDE SEQUENCE</scope>
    <source>
        <strain evidence="1">NBRC 105297</strain>
    </source>
</reference>
<dbReference type="EMBL" id="BOMY01000008">
    <property type="protein sequence ID" value="GIF18511.1"/>
    <property type="molecule type" value="Genomic_DNA"/>
</dbReference>
<gene>
    <name evidence="1" type="ORF">Ate02nite_12410</name>
</gene>
<dbReference type="AlphaFoldDB" id="A0A919NH39"/>
<sequence>MLGAGLMLTGGLAGCGSDADSPTPVDALQPLLDEALTLAIAYDRAILSLPDLATRLSPLAADHRAHAAELATLIGRTTPTSASASSPASAMSAGATADEVIAAFQTAEQSAAKNAVAACRATTALRAGTVGSIAACRATHVEALR</sequence>
<organism evidence="1 2">
    <name type="scientific">Paractinoplanes tereljensis</name>
    <dbReference type="NCBI Taxonomy" id="571912"/>
    <lineage>
        <taxon>Bacteria</taxon>
        <taxon>Bacillati</taxon>
        <taxon>Actinomycetota</taxon>
        <taxon>Actinomycetes</taxon>
        <taxon>Micromonosporales</taxon>
        <taxon>Micromonosporaceae</taxon>
        <taxon>Paractinoplanes</taxon>
    </lineage>
</organism>
<evidence type="ECO:0008006" key="3">
    <source>
        <dbReference type="Google" id="ProtNLM"/>
    </source>
</evidence>